<keyword evidence="5" id="KW-0274">FAD</keyword>
<dbReference type="PROSITE" id="PS00978">
    <property type="entry name" value="FAD_G3PDH_2"/>
    <property type="match status" value="1"/>
</dbReference>
<dbReference type="PANTHER" id="PTHR11985">
    <property type="entry name" value="GLYCEROL-3-PHOSPHATE DEHYDROGENASE"/>
    <property type="match status" value="1"/>
</dbReference>
<dbReference type="PANTHER" id="PTHR11985:SF35">
    <property type="entry name" value="ANAEROBIC GLYCEROL-3-PHOSPHATE DEHYDROGENASE SUBUNIT A"/>
    <property type="match status" value="1"/>
</dbReference>
<evidence type="ECO:0000256" key="6">
    <source>
        <dbReference type="ARBA" id="ARBA00023002"/>
    </source>
</evidence>
<feature type="domain" description="FAD dependent oxidoreductase" evidence="8">
    <location>
        <begin position="27"/>
        <end position="393"/>
    </location>
</feature>
<comment type="similarity">
    <text evidence="2">Belongs to the FAD-dependent glycerol-3-phosphate dehydrogenase family.</text>
</comment>
<dbReference type="SUPFAM" id="SSF51905">
    <property type="entry name" value="FAD/NAD(P)-binding domain"/>
    <property type="match status" value="1"/>
</dbReference>
<evidence type="ECO:0000256" key="7">
    <source>
        <dbReference type="SAM" id="MobiDB-lite"/>
    </source>
</evidence>
<sequence>MNTAPVPKAIPGRDALLGALNDNATWDVVVIGGGATGLGTAVDAAARGYRTLLVEGQDFAKGTSSKATKLVHGGVRYLAQGNISLVREALHERGLLNRNAPHLVWPLGFVVPAYGLFDQPFYGVGLKMYDMLAGKLNLAPSRWLSKKETLAAASTIAPNVSGRSLRGGVLYYDGQFDDARLAIALMRTLFDLGGTAINYVRAAGLLGGSAARESKGAIEGVIVQDVFSGTEYPVRARCVVNATGVWVDSVRRMDDPQAQTMVAPSQGVHLTLPRDFLPGDKAILIPKTDDGRVLFVVPWNGHTIVGTTDAPRDDLPLDPVASNADIDFILQTAARYLSRKPTRADVTSVWAGLRPLVKATGEAATKTLSREHTILVSRNGLVTVTGGKWTTYRRMAQDVIDTAIQHQLLPQAHCRTADLPLHGASPAGTPPGGASTGATLRTGSNTDSYANATRNTPMSPFAHQPAHGTPDSYYGTDLPTLRALPGIEHVLVRASGLTEAHVRFAAEHELARTVEDVLARRNRALFLDSEAAILAAPEVARILAEELGHDAAWQKATLEAFMHTASHYRLNK</sequence>
<name>A0A261U395_9BORD</name>
<dbReference type="EMBL" id="NEVQ01000013">
    <property type="protein sequence ID" value="OZI56434.1"/>
    <property type="molecule type" value="Genomic_DNA"/>
</dbReference>
<dbReference type="Gene3D" id="1.10.8.870">
    <property type="entry name" value="Alpha-glycerophosphate oxidase, cap domain"/>
    <property type="match status" value="1"/>
</dbReference>
<dbReference type="Proteomes" id="UP000216885">
    <property type="component" value="Unassembled WGS sequence"/>
</dbReference>
<accession>A0A261U395</accession>
<keyword evidence="6" id="KW-0560">Oxidoreductase</keyword>
<dbReference type="PRINTS" id="PR01001">
    <property type="entry name" value="FADG3PDH"/>
</dbReference>
<protein>
    <submittedName>
        <fullName evidence="10">FAD-dependent oxidoreductase</fullName>
    </submittedName>
</protein>
<dbReference type="RefSeq" id="WP_094838117.1">
    <property type="nucleotide sequence ID" value="NZ_NEVQ01000013.1"/>
</dbReference>
<reference evidence="10 11" key="1">
    <citation type="submission" date="2017-05" db="EMBL/GenBank/DDBJ databases">
        <title>Complete and WGS of Bordetella genogroups.</title>
        <authorList>
            <person name="Spilker T."/>
            <person name="LiPuma J."/>
        </authorList>
    </citation>
    <scope>NUCLEOTIDE SEQUENCE [LARGE SCALE GENOMIC DNA]</scope>
    <source>
        <strain evidence="10 11">AU9919</strain>
    </source>
</reference>
<keyword evidence="11" id="KW-1185">Reference proteome</keyword>
<dbReference type="InterPro" id="IPR038299">
    <property type="entry name" value="DAO_C_sf"/>
</dbReference>
<dbReference type="GO" id="GO:0004368">
    <property type="term" value="F:glycerol-3-phosphate dehydrogenase (quinone) activity"/>
    <property type="evidence" value="ECO:0007669"/>
    <property type="project" value="InterPro"/>
</dbReference>
<keyword evidence="3" id="KW-0285">Flavoprotein</keyword>
<dbReference type="AlphaFoldDB" id="A0A261U395"/>
<evidence type="ECO:0000256" key="1">
    <source>
        <dbReference type="ARBA" id="ARBA00001974"/>
    </source>
</evidence>
<evidence type="ECO:0000256" key="5">
    <source>
        <dbReference type="ARBA" id="ARBA00022827"/>
    </source>
</evidence>
<evidence type="ECO:0000256" key="4">
    <source>
        <dbReference type="ARBA" id="ARBA00022798"/>
    </source>
</evidence>
<evidence type="ECO:0000256" key="3">
    <source>
        <dbReference type="ARBA" id="ARBA00022630"/>
    </source>
</evidence>
<comment type="caution">
    <text evidence="10">The sequence shown here is derived from an EMBL/GenBank/DDBJ whole genome shotgun (WGS) entry which is preliminary data.</text>
</comment>
<dbReference type="InterPro" id="IPR031656">
    <property type="entry name" value="DAO_C"/>
</dbReference>
<dbReference type="GO" id="GO:0046168">
    <property type="term" value="P:glycerol-3-phosphate catabolic process"/>
    <property type="evidence" value="ECO:0007669"/>
    <property type="project" value="TreeGrafter"/>
</dbReference>
<dbReference type="GO" id="GO:0006071">
    <property type="term" value="P:glycerol metabolic process"/>
    <property type="evidence" value="ECO:0007669"/>
    <property type="project" value="UniProtKB-KW"/>
</dbReference>
<organism evidence="10 11">
    <name type="scientific">Bordetella genomosp. 4</name>
    <dbReference type="NCBI Taxonomy" id="463044"/>
    <lineage>
        <taxon>Bacteria</taxon>
        <taxon>Pseudomonadati</taxon>
        <taxon>Pseudomonadota</taxon>
        <taxon>Betaproteobacteria</taxon>
        <taxon>Burkholderiales</taxon>
        <taxon>Alcaligenaceae</taxon>
        <taxon>Bordetella</taxon>
    </lineage>
</organism>
<dbReference type="Pfam" id="PF16901">
    <property type="entry name" value="DAO_C"/>
    <property type="match status" value="1"/>
</dbReference>
<gene>
    <name evidence="10" type="ORF">CAL20_13460</name>
</gene>
<evidence type="ECO:0000259" key="8">
    <source>
        <dbReference type="Pfam" id="PF01266"/>
    </source>
</evidence>
<evidence type="ECO:0000256" key="2">
    <source>
        <dbReference type="ARBA" id="ARBA00007330"/>
    </source>
</evidence>
<dbReference type="Gene3D" id="3.50.50.60">
    <property type="entry name" value="FAD/NAD(P)-binding domain"/>
    <property type="match status" value="1"/>
</dbReference>
<evidence type="ECO:0000313" key="11">
    <source>
        <dbReference type="Proteomes" id="UP000216885"/>
    </source>
</evidence>
<dbReference type="InterPro" id="IPR036188">
    <property type="entry name" value="FAD/NAD-bd_sf"/>
</dbReference>
<proteinExistence type="inferred from homology"/>
<evidence type="ECO:0000259" key="9">
    <source>
        <dbReference type="Pfam" id="PF16901"/>
    </source>
</evidence>
<dbReference type="Pfam" id="PF01266">
    <property type="entry name" value="DAO"/>
    <property type="match status" value="1"/>
</dbReference>
<keyword evidence="4" id="KW-0319">Glycerol metabolism</keyword>
<evidence type="ECO:0000313" key="10">
    <source>
        <dbReference type="EMBL" id="OZI56434.1"/>
    </source>
</evidence>
<feature type="compositionally biased region" description="Polar residues" evidence="7">
    <location>
        <begin position="441"/>
        <end position="458"/>
    </location>
</feature>
<dbReference type="Gene3D" id="3.30.9.10">
    <property type="entry name" value="D-Amino Acid Oxidase, subunit A, domain 2"/>
    <property type="match status" value="1"/>
</dbReference>
<feature type="region of interest" description="Disordered" evidence="7">
    <location>
        <begin position="422"/>
        <end position="474"/>
    </location>
</feature>
<comment type="cofactor">
    <cofactor evidence="1">
        <name>FAD</name>
        <dbReference type="ChEBI" id="CHEBI:57692"/>
    </cofactor>
</comment>
<dbReference type="InterPro" id="IPR006076">
    <property type="entry name" value="FAD-dep_OxRdtase"/>
</dbReference>
<feature type="domain" description="Alpha-glycerophosphate oxidase C-terminal" evidence="9">
    <location>
        <begin position="414"/>
        <end position="552"/>
    </location>
</feature>
<dbReference type="InterPro" id="IPR000447">
    <property type="entry name" value="G3P_DH_FAD-dep"/>
</dbReference>